<organism evidence="2">
    <name type="scientific">marine metagenome</name>
    <dbReference type="NCBI Taxonomy" id="408172"/>
    <lineage>
        <taxon>unclassified sequences</taxon>
        <taxon>metagenomes</taxon>
        <taxon>ecological metagenomes</taxon>
    </lineage>
</organism>
<evidence type="ECO:0000313" key="2">
    <source>
        <dbReference type="EMBL" id="SVE27235.1"/>
    </source>
</evidence>
<gene>
    <name evidence="2" type="ORF">METZ01_LOCUS480089</name>
</gene>
<protein>
    <submittedName>
        <fullName evidence="2">Uncharacterized protein</fullName>
    </submittedName>
</protein>
<feature type="non-terminal residue" evidence="2">
    <location>
        <position position="34"/>
    </location>
</feature>
<reference evidence="2" key="1">
    <citation type="submission" date="2018-05" db="EMBL/GenBank/DDBJ databases">
        <authorList>
            <person name="Lanie J.A."/>
            <person name="Ng W.-L."/>
            <person name="Kazmierczak K.M."/>
            <person name="Andrzejewski T.M."/>
            <person name="Davidsen T.M."/>
            <person name="Wayne K.J."/>
            <person name="Tettelin H."/>
            <person name="Glass J.I."/>
            <person name="Rusch D."/>
            <person name="Podicherti R."/>
            <person name="Tsui H.-C.T."/>
            <person name="Winkler M.E."/>
        </authorList>
    </citation>
    <scope>NUCLEOTIDE SEQUENCE</scope>
</reference>
<proteinExistence type="predicted"/>
<evidence type="ECO:0000256" key="1">
    <source>
        <dbReference type="SAM" id="Phobius"/>
    </source>
</evidence>
<accession>A0A383C6I2</accession>
<dbReference type="EMBL" id="UINC01205866">
    <property type="protein sequence ID" value="SVE27235.1"/>
    <property type="molecule type" value="Genomic_DNA"/>
</dbReference>
<name>A0A383C6I2_9ZZZZ</name>
<keyword evidence="1" id="KW-0472">Membrane</keyword>
<keyword evidence="1" id="KW-0812">Transmembrane</keyword>
<feature type="transmembrane region" description="Helical" evidence="1">
    <location>
        <begin position="14"/>
        <end position="33"/>
    </location>
</feature>
<dbReference type="AlphaFoldDB" id="A0A383C6I2"/>
<sequence>MLVFVISYFDYPQVYFALRIMFVLFMFQCTVVIV</sequence>
<keyword evidence="1" id="KW-1133">Transmembrane helix</keyword>